<proteinExistence type="predicted"/>
<dbReference type="EMBL" id="LAZR01000407">
    <property type="protein sequence ID" value="KKN70231.1"/>
    <property type="molecule type" value="Genomic_DNA"/>
</dbReference>
<comment type="caution">
    <text evidence="1">The sequence shown here is derived from an EMBL/GenBank/DDBJ whole genome shotgun (WGS) entry which is preliminary data.</text>
</comment>
<organism evidence="1">
    <name type="scientific">marine sediment metagenome</name>
    <dbReference type="NCBI Taxonomy" id="412755"/>
    <lineage>
        <taxon>unclassified sequences</taxon>
        <taxon>metagenomes</taxon>
        <taxon>ecological metagenomes</taxon>
    </lineage>
</organism>
<sequence length="61" mass="7024">MKNCANNINVLKRWIKIREESFEKIKKDPSASLHEKLMYEFSIDGLTDALSIIETGAIKEI</sequence>
<evidence type="ECO:0000313" key="1">
    <source>
        <dbReference type="EMBL" id="KKN70231.1"/>
    </source>
</evidence>
<gene>
    <name evidence="1" type="ORF">LCGC14_0432550</name>
</gene>
<accession>A0A0F9V9H1</accession>
<reference evidence="1" key="1">
    <citation type="journal article" date="2015" name="Nature">
        <title>Complex archaea that bridge the gap between prokaryotes and eukaryotes.</title>
        <authorList>
            <person name="Spang A."/>
            <person name="Saw J.H."/>
            <person name="Jorgensen S.L."/>
            <person name="Zaremba-Niedzwiedzka K."/>
            <person name="Martijn J."/>
            <person name="Lind A.E."/>
            <person name="van Eijk R."/>
            <person name="Schleper C."/>
            <person name="Guy L."/>
            <person name="Ettema T.J."/>
        </authorList>
    </citation>
    <scope>NUCLEOTIDE SEQUENCE</scope>
</reference>
<protein>
    <submittedName>
        <fullName evidence="1">Uncharacterized protein</fullName>
    </submittedName>
</protein>
<name>A0A0F9V9H1_9ZZZZ</name>
<dbReference type="AlphaFoldDB" id="A0A0F9V9H1"/>